<keyword evidence="5" id="KW-1185">Reference proteome</keyword>
<accession>A0A317MVR1</accession>
<comment type="caution">
    <text evidence="4">The sequence shown here is derived from an EMBL/GenBank/DDBJ whole genome shotgun (WGS) entry which is preliminary data.</text>
</comment>
<evidence type="ECO:0000256" key="1">
    <source>
        <dbReference type="ARBA" id="ARBA00005254"/>
    </source>
</evidence>
<sequence length="273" mass="29194">MYHIADHRPEAPNTVENYRDIRLQTPSDGVLLITLQRPEVLNALRSALLAELAAALTQAAGDEAVRCVVLSGDRRAFAAGADIRELAELDAIGVLKDRRPQYWQAIRHFPKPLLAAVNGYALGGGCELAMHADIIIAGADARFGQPEIRLGTLPGAGGTQRLVRSVGKSLAMKMVLSGEPIDAQTALAAGLVAEVTVPELTLERTLELARSLAARPPLALRLAKECVLKSYELPLEGALDAERKAFALLAASADRREGIAAFLDKRQPNFLGA</sequence>
<dbReference type="PROSITE" id="PS00166">
    <property type="entry name" value="ENOYL_COA_HYDRATASE"/>
    <property type="match status" value="1"/>
</dbReference>
<dbReference type="PANTHER" id="PTHR11941">
    <property type="entry name" value="ENOYL-COA HYDRATASE-RELATED"/>
    <property type="match status" value="1"/>
</dbReference>
<dbReference type="Gene3D" id="1.10.12.10">
    <property type="entry name" value="Lyase 2-enoyl-coa Hydratase, Chain A, domain 2"/>
    <property type="match status" value="1"/>
</dbReference>
<evidence type="ECO:0000256" key="2">
    <source>
        <dbReference type="ARBA" id="ARBA00023239"/>
    </source>
</evidence>
<keyword evidence="2" id="KW-0456">Lyase</keyword>
<evidence type="ECO:0000313" key="5">
    <source>
        <dbReference type="Proteomes" id="UP000246569"/>
    </source>
</evidence>
<dbReference type="Pfam" id="PF00378">
    <property type="entry name" value="ECH_1"/>
    <property type="match status" value="1"/>
</dbReference>
<dbReference type="Gene3D" id="3.90.226.10">
    <property type="entry name" value="2-enoyl-CoA Hydratase, Chain A, domain 1"/>
    <property type="match status" value="1"/>
</dbReference>
<dbReference type="InterPro" id="IPR014748">
    <property type="entry name" value="Enoyl-CoA_hydra_C"/>
</dbReference>
<proteinExistence type="inferred from homology"/>
<dbReference type="Proteomes" id="UP000246569">
    <property type="component" value="Unassembled WGS sequence"/>
</dbReference>
<dbReference type="CDD" id="cd06558">
    <property type="entry name" value="crotonase-like"/>
    <property type="match status" value="1"/>
</dbReference>
<dbReference type="GO" id="GO:0006635">
    <property type="term" value="P:fatty acid beta-oxidation"/>
    <property type="evidence" value="ECO:0007669"/>
    <property type="project" value="TreeGrafter"/>
</dbReference>
<dbReference type="PANTHER" id="PTHR11941:SF54">
    <property type="entry name" value="ENOYL-COA HYDRATASE, MITOCHONDRIAL"/>
    <property type="match status" value="1"/>
</dbReference>
<protein>
    <submittedName>
        <fullName evidence="4">Short chain enoyl-CoA hydratase</fullName>
    </submittedName>
</protein>
<dbReference type="FunFam" id="3.90.226.10:FF:000009">
    <property type="entry name" value="Carnitinyl-CoA dehydratase"/>
    <property type="match status" value="1"/>
</dbReference>
<dbReference type="AlphaFoldDB" id="A0A317MVR1"/>
<dbReference type="InterPro" id="IPR001753">
    <property type="entry name" value="Enoyl-CoA_hydra/iso"/>
</dbReference>
<dbReference type="InterPro" id="IPR029045">
    <property type="entry name" value="ClpP/crotonase-like_dom_sf"/>
</dbReference>
<dbReference type="NCBIfam" id="NF007239">
    <property type="entry name" value="PRK09674.1"/>
    <property type="match status" value="1"/>
</dbReference>
<dbReference type="InterPro" id="IPR018376">
    <property type="entry name" value="Enoyl-CoA_hyd/isom_CS"/>
</dbReference>
<evidence type="ECO:0000313" key="4">
    <source>
        <dbReference type="EMBL" id="PWV61231.1"/>
    </source>
</evidence>
<gene>
    <name evidence="4" type="ORF">C7443_106245</name>
</gene>
<dbReference type="OrthoDB" id="9775794at2"/>
<evidence type="ECO:0000256" key="3">
    <source>
        <dbReference type="RuleBase" id="RU003707"/>
    </source>
</evidence>
<dbReference type="FunFam" id="1.10.12.10:FF:000001">
    <property type="entry name" value="Probable enoyl-CoA hydratase, mitochondrial"/>
    <property type="match status" value="1"/>
</dbReference>
<dbReference type="RefSeq" id="WP_110018901.1">
    <property type="nucleotide sequence ID" value="NZ_QGTJ01000006.1"/>
</dbReference>
<organism evidence="4 5">
    <name type="scientific">Plasticicumulans acidivorans</name>
    <dbReference type="NCBI Taxonomy" id="886464"/>
    <lineage>
        <taxon>Bacteria</taxon>
        <taxon>Pseudomonadati</taxon>
        <taxon>Pseudomonadota</taxon>
        <taxon>Gammaproteobacteria</taxon>
        <taxon>Candidatus Competibacteraceae</taxon>
        <taxon>Plasticicumulans</taxon>
    </lineage>
</organism>
<dbReference type="GO" id="GO:0016836">
    <property type="term" value="F:hydro-lyase activity"/>
    <property type="evidence" value="ECO:0007669"/>
    <property type="project" value="UniProtKB-ARBA"/>
</dbReference>
<comment type="similarity">
    <text evidence="1 3">Belongs to the enoyl-CoA hydratase/isomerase family.</text>
</comment>
<name>A0A317MVR1_9GAMM</name>
<reference evidence="4 5" key="1">
    <citation type="submission" date="2018-05" db="EMBL/GenBank/DDBJ databases">
        <title>Genomic Encyclopedia of Type Strains, Phase IV (KMG-IV): sequencing the most valuable type-strain genomes for metagenomic binning, comparative biology and taxonomic classification.</title>
        <authorList>
            <person name="Goeker M."/>
        </authorList>
    </citation>
    <scope>NUCLEOTIDE SEQUENCE [LARGE SCALE GENOMIC DNA]</scope>
    <source>
        <strain evidence="4 5">DSM 23606</strain>
    </source>
</reference>
<dbReference type="SUPFAM" id="SSF52096">
    <property type="entry name" value="ClpP/crotonase"/>
    <property type="match status" value="1"/>
</dbReference>
<dbReference type="EMBL" id="QGTJ01000006">
    <property type="protein sequence ID" value="PWV61231.1"/>
    <property type="molecule type" value="Genomic_DNA"/>
</dbReference>